<dbReference type="Proteomes" id="UP000245125">
    <property type="component" value="Unassembled WGS sequence"/>
</dbReference>
<gene>
    <name evidence="1" type="ORF">NBG4_550020</name>
</gene>
<organism evidence="1 2">
    <name type="scientific">Candidatus Sulfobium mesophilum</name>
    <dbReference type="NCBI Taxonomy" id="2016548"/>
    <lineage>
        <taxon>Bacteria</taxon>
        <taxon>Pseudomonadati</taxon>
        <taxon>Nitrospirota</taxon>
        <taxon>Nitrospiria</taxon>
        <taxon>Nitrospirales</taxon>
        <taxon>Nitrospiraceae</taxon>
        <taxon>Candidatus Sulfobium</taxon>
    </lineage>
</organism>
<keyword evidence="2" id="KW-1185">Reference proteome</keyword>
<sequence>MEAARPKKTLVNVLRVVYAHMKSSDGGDLYLTRFAEPHLEHFQVENWYEKTWFNKHKVRLIGTSSVYRVPTREVNGKSFDLVVKNCRVGEDVPIDTHTLQEFCDAEFNSPWEEFSLVMEMREGYYGPREMKVKTQRPLAIYVPPERMQAWQSGRSRSKINRIHAKHPGIDLDILKQYKMIYEWIEGKNIAEVFEHIDINDDEIVKHLKVINYKVLSDLGKKGYLVADMKPEHIIISDTDAMMVEEIGRSENNVDTPGKQVALIYELIKADKYSVIDYELLLRTAEHENEVKESRRHSYLDDQRDRFEPTSLPVHLSTMEIMGVPYIYGHAESTGGHLWVVGRNARLFDYFLPERWRKTPSLRLSDSKEIFYTITKDNIHLVWETSRVGELPDEENGGSDDPKIREYGVNSPFEEFAIAHAVNELGIPTVYVRAIYMTGTAKIEHSIDVRRYETHKDILDPEGNPILQEKHNYITIRGYYNGPDHSVAKQGPLYTPVDLAKAVYQGIIDEPACRTFLDRVKEKLKKAGYDGSLLKANDLLLAVDSGGRIMNNRSGEPEVILCNFELVWKMAGSGRSPQYACHGGEVKERLP</sequence>
<reference evidence="2" key="1">
    <citation type="submission" date="2018-03" db="EMBL/GenBank/DDBJ databases">
        <authorList>
            <person name="Zecchin S."/>
        </authorList>
    </citation>
    <scope>NUCLEOTIDE SEQUENCE [LARGE SCALE GENOMIC DNA]</scope>
</reference>
<evidence type="ECO:0000313" key="1">
    <source>
        <dbReference type="EMBL" id="SPQ01459.1"/>
    </source>
</evidence>
<dbReference type="AlphaFoldDB" id="A0A2U3QJ97"/>
<name>A0A2U3QJ97_9BACT</name>
<proteinExistence type="predicted"/>
<protein>
    <submittedName>
        <fullName evidence="1">Uncharacterized protein</fullName>
    </submittedName>
</protein>
<evidence type="ECO:0000313" key="2">
    <source>
        <dbReference type="Proteomes" id="UP000245125"/>
    </source>
</evidence>
<dbReference type="EMBL" id="OUUY01000103">
    <property type="protein sequence ID" value="SPQ01459.1"/>
    <property type="molecule type" value="Genomic_DNA"/>
</dbReference>
<accession>A0A2U3QJ97</accession>
<dbReference type="OrthoDB" id="8452303at2"/>